<evidence type="ECO:0000256" key="3">
    <source>
        <dbReference type="ARBA" id="ARBA00022729"/>
    </source>
</evidence>
<dbReference type="Gene3D" id="1.25.40.390">
    <property type="match status" value="1"/>
</dbReference>
<keyword evidence="9" id="KW-1185">Reference proteome</keyword>
<feature type="domain" description="SusD-like N-terminal" evidence="7">
    <location>
        <begin position="89"/>
        <end position="227"/>
    </location>
</feature>
<evidence type="ECO:0000256" key="1">
    <source>
        <dbReference type="ARBA" id="ARBA00004442"/>
    </source>
</evidence>
<comment type="caution">
    <text evidence="8">The sequence shown here is derived from an EMBL/GenBank/DDBJ whole genome shotgun (WGS) entry which is preliminary data.</text>
</comment>
<keyword evidence="3" id="KW-0732">Signal</keyword>
<dbReference type="Proteomes" id="UP000307602">
    <property type="component" value="Unassembled WGS sequence"/>
</dbReference>
<evidence type="ECO:0000259" key="6">
    <source>
        <dbReference type="Pfam" id="PF07980"/>
    </source>
</evidence>
<sequence length="565" mass="64355">MKKIYIILLVFLSISCEDYLEKEPQDSISELAFYKSTEDFELLSNAMYAPLPKLQFRPMLLDAITPYIVFGNNVGSEHWDFGNLNVDALWNATEDFWKFYYQIISRANLILANIDNPDLDLSQSFKDRVKGEALFLRGFSYFYLINLYGNKPYDGTATGGVPLILEPQEFDDAFTPKSSVDVVYAQIEEDLISAQALLPSVQDYRGTALLGKASKGAAQTMLGKAYLFQGKWSEAATELEKVVASNDYDLLSNFNDNFWPEHDNSIESIFEIQYQSGVGLGSIYNQAISPIGSGGISNSAWFKNQPTPLLVDKFQTLDGYDVQSTYESTNTNYLVTDYLGNTVINGKEHNTVFDIYNFTSDDPGFDSNMPFENRDPRFDYTVMYIGSKYVHDKFETRASKPGYYIPFGDNFWRRTNYNAVKYIVGSDYAVSGNDSPKNLHYLRYSDVLLMLAEAKFQLNDIDAAVANINTVRDRVGMLHVDTSLTLEDILDDRIRELIMEAGGHVYFDTKRYGTLKGLMENFWDGTQKMRNNYPAITTFEDYFYTFPIPQKEILANPNLEQNPGY</sequence>
<dbReference type="EMBL" id="SRSO01000012">
    <property type="protein sequence ID" value="TGV02582.1"/>
    <property type="molecule type" value="Genomic_DNA"/>
</dbReference>
<dbReference type="Pfam" id="PF07980">
    <property type="entry name" value="SusD_RagB"/>
    <property type="match status" value="1"/>
</dbReference>
<keyword evidence="4" id="KW-0472">Membrane</keyword>
<reference evidence="8 9" key="1">
    <citation type="submission" date="2019-04" db="EMBL/GenBank/DDBJ databases">
        <authorList>
            <person name="Liu A."/>
        </authorList>
    </citation>
    <scope>NUCLEOTIDE SEQUENCE [LARGE SCALE GENOMIC DNA]</scope>
    <source>
        <strain evidence="8 9">RZ03</strain>
    </source>
</reference>
<dbReference type="Pfam" id="PF14322">
    <property type="entry name" value="SusD-like_3"/>
    <property type="match status" value="1"/>
</dbReference>
<organism evidence="8 9">
    <name type="scientific">Flavivirga rizhaonensis</name>
    <dbReference type="NCBI Taxonomy" id="2559571"/>
    <lineage>
        <taxon>Bacteria</taxon>
        <taxon>Pseudomonadati</taxon>
        <taxon>Bacteroidota</taxon>
        <taxon>Flavobacteriia</taxon>
        <taxon>Flavobacteriales</taxon>
        <taxon>Flavobacteriaceae</taxon>
        <taxon>Flavivirga</taxon>
    </lineage>
</organism>
<evidence type="ECO:0000313" key="8">
    <source>
        <dbReference type="EMBL" id="TGV02582.1"/>
    </source>
</evidence>
<dbReference type="CDD" id="cd08977">
    <property type="entry name" value="SusD"/>
    <property type="match status" value="1"/>
</dbReference>
<accession>A0A4S1DYF9</accession>
<feature type="domain" description="RagB/SusD" evidence="6">
    <location>
        <begin position="267"/>
        <end position="565"/>
    </location>
</feature>
<comment type="similarity">
    <text evidence="2">Belongs to the SusD family.</text>
</comment>
<dbReference type="InterPro" id="IPR012944">
    <property type="entry name" value="SusD_RagB_dom"/>
</dbReference>
<comment type="subcellular location">
    <subcellularLocation>
        <location evidence="1">Cell outer membrane</location>
    </subcellularLocation>
</comment>
<evidence type="ECO:0000256" key="5">
    <source>
        <dbReference type="ARBA" id="ARBA00023237"/>
    </source>
</evidence>
<dbReference type="InterPro" id="IPR033985">
    <property type="entry name" value="SusD-like_N"/>
</dbReference>
<dbReference type="PROSITE" id="PS51257">
    <property type="entry name" value="PROKAR_LIPOPROTEIN"/>
    <property type="match status" value="1"/>
</dbReference>
<dbReference type="OrthoDB" id="5694214at2"/>
<keyword evidence="5" id="KW-0998">Cell outer membrane</keyword>
<gene>
    <name evidence="8" type="ORF">EM932_10435</name>
</gene>
<evidence type="ECO:0000256" key="4">
    <source>
        <dbReference type="ARBA" id="ARBA00023136"/>
    </source>
</evidence>
<dbReference type="AlphaFoldDB" id="A0A4S1DYF9"/>
<name>A0A4S1DYF9_9FLAO</name>
<dbReference type="GO" id="GO:0009279">
    <property type="term" value="C:cell outer membrane"/>
    <property type="evidence" value="ECO:0007669"/>
    <property type="project" value="UniProtKB-SubCell"/>
</dbReference>
<protein>
    <submittedName>
        <fullName evidence="8">RagB/SusD family nutrient uptake outer membrane protein</fullName>
    </submittedName>
</protein>
<evidence type="ECO:0000259" key="7">
    <source>
        <dbReference type="Pfam" id="PF14322"/>
    </source>
</evidence>
<evidence type="ECO:0000256" key="2">
    <source>
        <dbReference type="ARBA" id="ARBA00006275"/>
    </source>
</evidence>
<dbReference type="RefSeq" id="WP_135877129.1">
    <property type="nucleotide sequence ID" value="NZ_SRSO01000012.1"/>
</dbReference>
<proteinExistence type="inferred from homology"/>
<dbReference type="SUPFAM" id="SSF48452">
    <property type="entry name" value="TPR-like"/>
    <property type="match status" value="1"/>
</dbReference>
<evidence type="ECO:0000313" key="9">
    <source>
        <dbReference type="Proteomes" id="UP000307602"/>
    </source>
</evidence>
<dbReference type="InterPro" id="IPR011990">
    <property type="entry name" value="TPR-like_helical_dom_sf"/>
</dbReference>